<dbReference type="Gene3D" id="1.10.238.20">
    <property type="entry name" value="Pheromone/general odorant binding protein domain"/>
    <property type="match status" value="1"/>
</dbReference>
<accession>A0A9P0DE68</accession>
<dbReference type="InterPro" id="IPR006170">
    <property type="entry name" value="PBP/GOBP"/>
</dbReference>
<evidence type="ECO:0000313" key="3">
    <source>
        <dbReference type="Proteomes" id="UP001153737"/>
    </source>
</evidence>
<dbReference type="CDD" id="cd23992">
    <property type="entry name" value="PBP_GOBP"/>
    <property type="match status" value="1"/>
</dbReference>
<feature type="signal peptide" evidence="1">
    <location>
        <begin position="1"/>
        <end position="21"/>
    </location>
</feature>
<dbReference type="SUPFAM" id="SSF47565">
    <property type="entry name" value="Insect pheromone/odorant-binding proteins"/>
    <property type="match status" value="1"/>
</dbReference>
<dbReference type="AlphaFoldDB" id="A0A9P0DE68"/>
<dbReference type="InterPro" id="IPR036728">
    <property type="entry name" value="PBP_GOBP_sf"/>
</dbReference>
<dbReference type="EMBL" id="OU896716">
    <property type="protein sequence ID" value="CAH1117862.1"/>
    <property type="molecule type" value="Genomic_DNA"/>
</dbReference>
<keyword evidence="3" id="KW-1185">Reference proteome</keyword>
<keyword evidence="1" id="KW-0732">Signal</keyword>
<name>A0A9P0DE68_PHACE</name>
<reference evidence="2" key="1">
    <citation type="submission" date="2022-01" db="EMBL/GenBank/DDBJ databases">
        <authorList>
            <person name="King R."/>
        </authorList>
    </citation>
    <scope>NUCLEOTIDE SEQUENCE</scope>
</reference>
<dbReference type="Proteomes" id="UP001153737">
    <property type="component" value="Chromosome 10"/>
</dbReference>
<evidence type="ECO:0000313" key="2">
    <source>
        <dbReference type="EMBL" id="CAH1117862.1"/>
    </source>
</evidence>
<sequence length="142" mass="15823">MLNIIVFVFCIGVLIPQYCGADGIPILTRERLNKIRKECQANPATHIDDAELSRFGNGEEVDHSTLGPFLLCLNVGLGLQEPNGDFSSRFREIMSRKIAEDRMDDFMKTCGKKASDNAEEAAISLSRCINTFDTPHNPFEIS</sequence>
<proteinExistence type="predicted"/>
<reference evidence="2" key="2">
    <citation type="submission" date="2022-10" db="EMBL/GenBank/DDBJ databases">
        <authorList>
            <consortium name="ENA_rothamsted_submissions"/>
            <consortium name="culmorum"/>
            <person name="King R."/>
        </authorList>
    </citation>
    <scope>NUCLEOTIDE SEQUENCE</scope>
</reference>
<protein>
    <submittedName>
        <fullName evidence="2">Uncharacterized protein</fullName>
    </submittedName>
</protein>
<organism evidence="2 3">
    <name type="scientific">Phaedon cochleariae</name>
    <name type="common">Mustard beetle</name>
    <dbReference type="NCBI Taxonomy" id="80249"/>
    <lineage>
        <taxon>Eukaryota</taxon>
        <taxon>Metazoa</taxon>
        <taxon>Ecdysozoa</taxon>
        <taxon>Arthropoda</taxon>
        <taxon>Hexapoda</taxon>
        <taxon>Insecta</taxon>
        <taxon>Pterygota</taxon>
        <taxon>Neoptera</taxon>
        <taxon>Endopterygota</taxon>
        <taxon>Coleoptera</taxon>
        <taxon>Polyphaga</taxon>
        <taxon>Cucujiformia</taxon>
        <taxon>Chrysomeloidea</taxon>
        <taxon>Chrysomelidae</taxon>
        <taxon>Chrysomelinae</taxon>
        <taxon>Chrysomelini</taxon>
        <taxon>Phaedon</taxon>
    </lineage>
</organism>
<gene>
    <name evidence="2" type="ORF">PHAECO_LOCUS1925</name>
</gene>
<evidence type="ECO:0000256" key="1">
    <source>
        <dbReference type="SAM" id="SignalP"/>
    </source>
</evidence>
<dbReference type="Pfam" id="PF01395">
    <property type="entry name" value="PBP_GOBP"/>
    <property type="match status" value="1"/>
</dbReference>
<feature type="chain" id="PRO_5040443085" evidence="1">
    <location>
        <begin position="22"/>
        <end position="142"/>
    </location>
</feature>
<dbReference type="GO" id="GO:0005549">
    <property type="term" value="F:odorant binding"/>
    <property type="evidence" value="ECO:0007669"/>
    <property type="project" value="InterPro"/>
</dbReference>